<reference evidence="2 3" key="1">
    <citation type="submission" date="2016-10" db="EMBL/GenBank/DDBJ databases">
        <authorList>
            <person name="de Groot N.N."/>
        </authorList>
    </citation>
    <scope>NUCLEOTIDE SEQUENCE [LARGE SCALE GENOMIC DNA]</scope>
    <source>
        <strain evidence="2 3">743A</strain>
    </source>
</reference>
<keyword evidence="1" id="KW-1133">Transmembrane helix</keyword>
<dbReference type="EMBL" id="FOYZ01000004">
    <property type="protein sequence ID" value="SFR72492.1"/>
    <property type="molecule type" value="Genomic_DNA"/>
</dbReference>
<dbReference type="RefSeq" id="WP_242940479.1">
    <property type="nucleotide sequence ID" value="NZ_FOYZ01000004.1"/>
</dbReference>
<proteinExistence type="predicted"/>
<feature type="transmembrane region" description="Helical" evidence="1">
    <location>
        <begin position="182"/>
        <end position="200"/>
    </location>
</feature>
<name>A0A1I6J0F1_9FIRM</name>
<feature type="transmembrane region" description="Helical" evidence="1">
    <location>
        <begin position="12"/>
        <end position="32"/>
    </location>
</feature>
<accession>A0A1I6J0F1</accession>
<dbReference type="InterPro" id="IPR038750">
    <property type="entry name" value="YczE/YyaS-like"/>
</dbReference>
<keyword evidence="1" id="KW-0812">Transmembrane</keyword>
<dbReference type="AlphaFoldDB" id="A0A1I6J0F1"/>
<protein>
    <submittedName>
        <fullName evidence="2">Uncharacterized membrane protein YczE</fullName>
    </submittedName>
</protein>
<dbReference type="Proteomes" id="UP000199659">
    <property type="component" value="Unassembled WGS sequence"/>
</dbReference>
<evidence type="ECO:0000256" key="1">
    <source>
        <dbReference type="SAM" id="Phobius"/>
    </source>
</evidence>
<evidence type="ECO:0000313" key="2">
    <source>
        <dbReference type="EMBL" id="SFR72492.1"/>
    </source>
</evidence>
<dbReference type="Pfam" id="PF19700">
    <property type="entry name" value="DUF6198"/>
    <property type="match status" value="1"/>
</dbReference>
<gene>
    <name evidence="2" type="ORF">SAMN05661086_01319</name>
</gene>
<evidence type="ECO:0000313" key="3">
    <source>
        <dbReference type="Proteomes" id="UP000199659"/>
    </source>
</evidence>
<organism evidence="2 3">
    <name type="scientific">Anaeromicropila populeti</name>
    <dbReference type="NCBI Taxonomy" id="37658"/>
    <lineage>
        <taxon>Bacteria</taxon>
        <taxon>Bacillati</taxon>
        <taxon>Bacillota</taxon>
        <taxon>Clostridia</taxon>
        <taxon>Lachnospirales</taxon>
        <taxon>Lachnospiraceae</taxon>
        <taxon>Anaeromicropila</taxon>
    </lineage>
</organism>
<dbReference type="PANTHER" id="PTHR40078:SF1">
    <property type="entry name" value="INTEGRAL MEMBRANE PROTEIN"/>
    <property type="match status" value="1"/>
</dbReference>
<feature type="transmembrane region" description="Helical" evidence="1">
    <location>
        <begin position="52"/>
        <end position="72"/>
    </location>
</feature>
<dbReference type="PANTHER" id="PTHR40078">
    <property type="entry name" value="INTEGRAL MEMBRANE PROTEIN-RELATED"/>
    <property type="match status" value="1"/>
</dbReference>
<keyword evidence="3" id="KW-1185">Reference proteome</keyword>
<sequence length="218" mass="23975">MKNYFCKKNMGKRTAAVIAAVIMMGFSLSLLVNIDMGTDPCTSMNLGISNRLGISLGNWQVLFNLVLLGIIIRYDRTKIGIGTLANMILVGYSMDFFRWFWNRTLPMSMFQLLAVRIGILIPVLSIFIIAAAVYMAVDLGTAPYDAIPFIIAAKQKKIPFKLVRCCWDIAAAFLGYLLGSRVGMITVIMAFALGPVIAVVQKKMCGFLGKEESHSGIS</sequence>
<dbReference type="STRING" id="37658.SAMN05661086_01319"/>
<keyword evidence="1" id="KW-0472">Membrane</keyword>
<feature type="transmembrane region" description="Helical" evidence="1">
    <location>
        <begin position="113"/>
        <end position="137"/>
    </location>
</feature>
<feature type="transmembrane region" description="Helical" evidence="1">
    <location>
        <begin position="79"/>
        <end position="101"/>
    </location>
</feature>